<organism evidence="2 3">
    <name type="scientific">Hydrobacter penzbergensis</name>
    <dbReference type="NCBI Taxonomy" id="1235997"/>
    <lineage>
        <taxon>Bacteria</taxon>
        <taxon>Pseudomonadati</taxon>
        <taxon>Bacteroidota</taxon>
        <taxon>Chitinophagia</taxon>
        <taxon>Chitinophagales</taxon>
        <taxon>Chitinophagaceae</taxon>
        <taxon>Hydrobacter</taxon>
    </lineage>
</organism>
<reference evidence="2 3" key="1">
    <citation type="submission" date="2016-10" db="EMBL/GenBank/DDBJ databases">
        <authorList>
            <person name="Varghese N."/>
            <person name="Submissions S."/>
        </authorList>
    </citation>
    <scope>NUCLEOTIDE SEQUENCE [LARGE SCALE GENOMIC DNA]</scope>
    <source>
        <strain evidence="2 3">DSM 25353</strain>
    </source>
</reference>
<feature type="transmembrane region" description="Helical" evidence="1">
    <location>
        <begin position="77"/>
        <end position="97"/>
    </location>
</feature>
<feature type="transmembrane region" description="Helical" evidence="1">
    <location>
        <begin position="285"/>
        <end position="308"/>
    </location>
</feature>
<accession>A0A8X8LF05</accession>
<gene>
    <name evidence="2" type="ORF">SAMN05444410_11116</name>
</gene>
<dbReference type="InterPro" id="IPR052724">
    <property type="entry name" value="GT117_domain-containing"/>
</dbReference>
<keyword evidence="3" id="KW-1185">Reference proteome</keyword>
<comment type="caution">
    <text evidence="2">The sequence shown here is derived from an EMBL/GenBank/DDBJ whole genome shotgun (WGS) entry which is preliminary data.</text>
</comment>
<keyword evidence="1" id="KW-0472">Membrane</keyword>
<dbReference type="Pfam" id="PF11028">
    <property type="entry name" value="TMEM260-like"/>
    <property type="match status" value="1"/>
</dbReference>
<keyword evidence="1" id="KW-0812">Transmembrane</keyword>
<feature type="transmembrane region" description="Helical" evidence="1">
    <location>
        <begin position="594"/>
        <end position="612"/>
    </location>
</feature>
<dbReference type="InterPro" id="IPR021280">
    <property type="entry name" value="TMEM260-like"/>
</dbReference>
<feature type="transmembrane region" description="Helical" evidence="1">
    <location>
        <begin position="12"/>
        <end position="33"/>
    </location>
</feature>
<feature type="transmembrane region" description="Helical" evidence="1">
    <location>
        <begin position="253"/>
        <end position="273"/>
    </location>
</feature>
<dbReference type="PANTHER" id="PTHR16214">
    <property type="entry name" value="TRANSMEMBRANE PROTEIN 260"/>
    <property type="match status" value="1"/>
</dbReference>
<evidence type="ECO:0000313" key="2">
    <source>
        <dbReference type="EMBL" id="SDX21500.1"/>
    </source>
</evidence>
<name>A0A8X8LF05_9BACT</name>
<feature type="transmembrane region" description="Helical" evidence="1">
    <location>
        <begin position="657"/>
        <end position="674"/>
    </location>
</feature>
<proteinExistence type="predicted"/>
<dbReference type="Proteomes" id="UP000198711">
    <property type="component" value="Unassembled WGS sequence"/>
</dbReference>
<protein>
    <recommendedName>
        <fullName evidence="4">DUF2723 domain-containing protein</fullName>
    </recommendedName>
</protein>
<dbReference type="EMBL" id="FNNO01000011">
    <property type="protein sequence ID" value="SDX21500.1"/>
    <property type="molecule type" value="Genomic_DNA"/>
</dbReference>
<feature type="transmembrane region" description="Helical" evidence="1">
    <location>
        <begin position="571"/>
        <end position="587"/>
    </location>
</feature>
<evidence type="ECO:0008006" key="4">
    <source>
        <dbReference type="Google" id="ProtNLM"/>
    </source>
</evidence>
<feature type="transmembrane region" description="Helical" evidence="1">
    <location>
        <begin position="146"/>
        <end position="164"/>
    </location>
</feature>
<dbReference type="PANTHER" id="PTHR16214:SF3">
    <property type="entry name" value="TRANSMEMBRANE PROTEIN 260"/>
    <property type="match status" value="1"/>
</dbReference>
<feature type="transmembrane region" description="Helical" evidence="1">
    <location>
        <begin position="357"/>
        <end position="375"/>
    </location>
</feature>
<feature type="transmembrane region" description="Helical" evidence="1">
    <location>
        <begin position="117"/>
        <end position="139"/>
    </location>
</feature>
<sequence>MNFKTVNNITGWVVCLIACMVYLLTIEAGGSFWDCGEFVSCCFKVQIPHPPGAPLFVLLGRLFIVAFGDHPLNAAKAVNCMSALASGFTILFLFWTITHMAKRLLLRNSPTLNNAQLISIMGAGVVGALAFTFSDSFWFSAVEGEVYAMSSFFTAIVFWCICKWEERADEPQADRWIVFIFFLIGMSIGVHLLSILDIPAIVMVYYFRRKDRFEYRLVKKYFLWIVCIGGIAATLGALFMAQRETPDGQSFDGTVAGLFFLGTLLVIAGLYLAEWIGKKQKIFFGSVYVFLLLSCAVELFVQIGVIQYSIKAAGSFDLFFVNSLGLPFFSGFTFFFILVAVGVWAALRYANKKKWSMLNLGLWCMVFILFGYSPYVTTMIRSNADTGVDMFNVDNPMSLYGYLGREQYGDFPLLYGQKFTARPIDYKEGSTKYGKGNHGQYVEVGKNEYPVFAQEDQMIFPRMWDMSNEQSHADYYAQFMGARKLKDGSYDSSPGFADNLSFFLRYQNYYMYWRYFLWNFSGRQNDAQGLFTDNVRDGNWITGIPFIDHIFYGDQSALPDSLKHNKANNKLFALPLILGLIGMLYHFKKNSEHAIVVMMLFLVTGIGIVLYINQSGMQPRERDYAYVGSFYAFAIWIGLGVLYFTDKALKQQRYGKSLALGAILLLLGIPALMAQQEWDDHDRSQKQLARDMARNYLESCPPNAILFTFADNDTYPLWYAQEVEGIRPDVRVVITTLISADWCINQLRYKINQSAPVDVIWTKDQILGEKRNVAICQPQPGFPQDRYYDLYDVMKNYLGDDSHLDNRGYVNLPVTRFSVPVNEQLVRDNGTVNATDSVQKEMRFEITKRYLYKNDLAILNIIAANQWKRPICFSGPYNDLGFGNYLRKEGMVYQLVPVLQSPINTDRSMDIVLHHFNSGNAQIPGVYFDEPNRLQLNLLRRTMAELAINLCGKNRKQDAIKILEKADTMMNEHNFPYGMVSRGNDHNRQSMYFLDACYRAGDTRLIQKVTASLKKDLQEQLRYYQQLAPEKADGLQYDWQEASRMLEILNKLKTQSER</sequence>
<dbReference type="AlphaFoldDB" id="A0A8X8LF05"/>
<keyword evidence="1" id="KW-1133">Transmembrane helix</keyword>
<feature type="transmembrane region" description="Helical" evidence="1">
    <location>
        <begin position="328"/>
        <end position="350"/>
    </location>
</feature>
<dbReference type="RefSeq" id="WP_257574951.1">
    <property type="nucleotide sequence ID" value="NZ_FNNO01000011.1"/>
</dbReference>
<evidence type="ECO:0000256" key="1">
    <source>
        <dbReference type="SAM" id="Phobius"/>
    </source>
</evidence>
<feature type="transmembrane region" description="Helical" evidence="1">
    <location>
        <begin position="221"/>
        <end position="241"/>
    </location>
</feature>
<feature type="transmembrane region" description="Helical" evidence="1">
    <location>
        <begin position="624"/>
        <end position="645"/>
    </location>
</feature>
<feature type="transmembrane region" description="Helical" evidence="1">
    <location>
        <begin position="53"/>
        <end position="70"/>
    </location>
</feature>
<feature type="transmembrane region" description="Helical" evidence="1">
    <location>
        <begin position="176"/>
        <end position="200"/>
    </location>
</feature>
<evidence type="ECO:0000313" key="3">
    <source>
        <dbReference type="Proteomes" id="UP000198711"/>
    </source>
</evidence>